<protein>
    <recommendedName>
        <fullName evidence="3">DUF1292 domain-containing protein</fullName>
    </recommendedName>
</protein>
<reference evidence="1" key="1">
    <citation type="submission" date="2023-03" db="EMBL/GenBank/DDBJ databases">
        <authorList>
            <person name="Shen W."/>
            <person name="Cai J."/>
        </authorList>
    </citation>
    <scope>NUCLEOTIDE SEQUENCE</scope>
    <source>
        <strain evidence="1">B226-2</strain>
    </source>
</reference>
<dbReference type="EMBL" id="JARQBJ010000005">
    <property type="protein sequence ID" value="MDT2811034.1"/>
    <property type="molecule type" value="Genomic_DNA"/>
</dbReference>
<dbReference type="Proteomes" id="UP001256711">
    <property type="component" value="Unassembled WGS sequence"/>
</dbReference>
<comment type="caution">
    <text evidence="1">The sequence shown here is derived from an EMBL/GenBank/DDBJ whole genome shotgun (WGS) entry which is preliminary data.</text>
</comment>
<dbReference type="RefSeq" id="WP_010753673.1">
    <property type="nucleotide sequence ID" value="NZ_CABJBY010000005.1"/>
</dbReference>
<dbReference type="AlphaFoldDB" id="A0AAW8TZB1"/>
<evidence type="ECO:0000313" key="2">
    <source>
        <dbReference type="Proteomes" id="UP001256711"/>
    </source>
</evidence>
<name>A0AAW8TZB1_9ENTE</name>
<sequence length="91" mass="10483">MALTIKQTEDYLTSKVSGITVMDVSIEYPDAKEVLYIEGELDYYVLIKADETYQFTDGQKNVKLNSKENPDKPLSEEEFLERVVKIILSEE</sequence>
<dbReference type="GeneID" id="78366067"/>
<gene>
    <name evidence="1" type="ORF">P7H43_11155</name>
</gene>
<evidence type="ECO:0008006" key="3">
    <source>
        <dbReference type="Google" id="ProtNLM"/>
    </source>
</evidence>
<evidence type="ECO:0000313" key="1">
    <source>
        <dbReference type="EMBL" id="MDT2811034.1"/>
    </source>
</evidence>
<proteinExistence type="predicted"/>
<organism evidence="1 2">
    <name type="scientific">Enterococcus asini</name>
    <dbReference type="NCBI Taxonomy" id="57732"/>
    <lineage>
        <taxon>Bacteria</taxon>
        <taxon>Bacillati</taxon>
        <taxon>Bacillota</taxon>
        <taxon>Bacilli</taxon>
        <taxon>Lactobacillales</taxon>
        <taxon>Enterococcaceae</taxon>
        <taxon>Enterococcus</taxon>
    </lineage>
</organism>
<accession>A0AAW8TZB1</accession>